<dbReference type="EMBL" id="FWXV01000012">
    <property type="protein sequence ID" value="SMD25756.1"/>
    <property type="molecule type" value="Genomic_DNA"/>
</dbReference>
<dbReference type="InterPro" id="IPR036388">
    <property type="entry name" value="WH-like_DNA-bd_sf"/>
</dbReference>
<dbReference type="Gene3D" id="1.10.10.10">
    <property type="entry name" value="Winged helix-like DNA-binding domain superfamily/Winged helix DNA-binding domain"/>
    <property type="match status" value="1"/>
</dbReference>
<name>A0A1W2FVT8_KIBAR</name>
<evidence type="ECO:0000259" key="1">
    <source>
        <dbReference type="PROSITE" id="PS50043"/>
    </source>
</evidence>
<dbReference type="GO" id="GO:0043531">
    <property type="term" value="F:ADP binding"/>
    <property type="evidence" value="ECO:0007669"/>
    <property type="project" value="InterPro"/>
</dbReference>
<feature type="domain" description="HTH luxR-type" evidence="1">
    <location>
        <begin position="707"/>
        <end position="772"/>
    </location>
</feature>
<dbReference type="PRINTS" id="PR00038">
    <property type="entry name" value="HTHLUXR"/>
</dbReference>
<dbReference type="PANTHER" id="PTHR47691:SF3">
    <property type="entry name" value="HTH-TYPE TRANSCRIPTIONAL REGULATOR RV0890C-RELATED"/>
    <property type="match status" value="1"/>
</dbReference>
<dbReference type="InterPro" id="IPR027417">
    <property type="entry name" value="P-loop_NTPase"/>
</dbReference>
<evidence type="ECO:0000313" key="3">
    <source>
        <dbReference type="Proteomes" id="UP000192674"/>
    </source>
</evidence>
<reference evidence="2 3" key="1">
    <citation type="submission" date="2017-04" db="EMBL/GenBank/DDBJ databases">
        <authorList>
            <person name="Afonso C.L."/>
            <person name="Miller P.J."/>
            <person name="Scott M.A."/>
            <person name="Spackman E."/>
            <person name="Goraichik I."/>
            <person name="Dimitrov K.M."/>
            <person name="Suarez D.L."/>
            <person name="Swayne D.E."/>
        </authorList>
    </citation>
    <scope>NUCLEOTIDE SEQUENCE [LARGE SCALE GENOMIC DNA]</scope>
    <source>
        <strain evidence="2 3">DSM 43828</strain>
    </source>
</reference>
<dbReference type="PRINTS" id="PR00364">
    <property type="entry name" value="DISEASERSIST"/>
</dbReference>
<gene>
    <name evidence="2" type="ORF">SAMN05661093_09335</name>
</gene>
<dbReference type="GO" id="GO:0003677">
    <property type="term" value="F:DNA binding"/>
    <property type="evidence" value="ECO:0007669"/>
    <property type="project" value="InterPro"/>
</dbReference>
<dbReference type="SMART" id="SM00421">
    <property type="entry name" value="HTH_LUXR"/>
    <property type="match status" value="1"/>
</dbReference>
<dbReference type="InterPro" id="IPR041664">
    <property type="entry name" value="AAA_16"/>
</dbReference>
<dbReference type="AlphaFoldDB" id="A0A1W2FVT8"/>
<dbReference type="Pfam" id="PF00196">
    <property type="entry name" value="GerE"/>
    <property type="match status" value="1"/>
</dbReference>
<dbReference type="PROSITE" id="PS50043">
    <property type="entry name" value="HTH_LUXR_2"/>
    <property type="match status" value="1"/>
</dbReference>
<dbReference type="CDD" id="cd06170">
    <property type="entry name" value="LuxR_C_like"/>
    <property type="match status" value="1"/>
</dbReference>
<keyword evidence="3" id="KW-1185">Reference proteome</keyword>
<dbReference type="OrthoDB" id="9812579at2"/>
<dbReference type="RefSeq" id="WP_084433610.1">
    <property type="nucleotide sequence ID" value="NZ_FWXV01000012.1"/>
</dbReference>
<dbReference type="PROSITE" id="PS00622">
    <property type="entry name" value="HTH_LUXR_1"/>
    <property type="match status" value="1"/>
</dbReference>
<dbReference type="SUPFAM" id="SSF46894">
    <property type="entry name" value="C-terminal effector domain of the bipartite response regulators"/>
    <property type="match status" value="1"/>
</dbReference>
<dbReference type="Gene3D" id="3.40.50.300">
    <property type="entry name" value="P-loop containing nucleotide triphosphate hydrolases"/>
    <property type="match status" value="1"/>
</dbReference>
<proteinExistence type="predicted"/>
<dbReference type="PANTHER" id="PTHR47691">
    <property type="entry name" value="REGULATOR-RELATED"/>
    <property type="match status" value="1"/>
</dbReference>
<dbReference type="GO" id="GO:0006355">
    <property type="term" value="P:regulation of DNA-templated transcription"/>
    <property type="evidence" value="ECO:0007669"/>
    <property type="project" value="InterPro"/>
</dbReference>
<evidence type="ECO:0000313" key="2">
    <source>
        <dbReference type="EMBL" id="SMD25756.1"/>
    </source>
</evidence>
<dbReference type="Proteomes" id="UP000192674">
    <property type="component" value="Unassembled WGS sequence"/>
</dbReference>
<protein>
    <submittedName>
        <fullName evidence="2">NB-ARC domain-containing protein</fullName>
    </submittedName>
</protein>
<organism evidence="2 3">
    <name type="scientific">Kibdelosporangium aridum</name>
    <dbReference type="NCBI Taxonomy" id="2030"/>
    <lineage>
        <taxon>Bacteria</taxon>
        <taxon>Bacillati</taxon>
        <taxon>Actinomycetota</taxon>
        <taxon>Actinomycetes</taxon>
        <taxon>Pseudonocardiales</taxon>
        <taxon>Pseudonocardiaceae</taxon>
        <taxon>Kibdelosporangium</taxon>
    </lineage>
</organism>
<accession>A0A1W2FVT8</accession>
<dbReference type="SUPFAM" id="SSF52540">
    <property type="entry name" value="P-loop containing nucleoside triphosphate hydrolases"/>
    <property type="match status" value="1"/>
</dbReference>
<dbReference type="Pfam" id="PF13191">
    <property type="entry name" value="AAA_16"/>
    <property type="match status" value="1"/>
</dbReference>
<sequence length="780" mass="83666">MRGAGRNQLASGLTSFVGRDGLLADLHDLLCRSRLVTLVGPGGVGKSRLAAELKRRHGGSFGAVAVVRLVEVAEAGAVEREMAAALGMVDHSARPAYEGLVEHLRSRGEVLVILDNCEHLWEEVGELVGGLIEDVPSLRIMATSRSYLGVAGEHLVQVPPLSLTAVDQSGHSEAMTLLVDRMRAAGCVVTDAFADEESLAELVRWSAGLPLVLELIAVRLGSGLSPAKILERLGGGRLLSAANARSSRGVQPHHKTLHHVLDWSWNLCTPAQQVLLARISVFGGSFDLDAVEAVCSGGGIAREDVVDLMGELVQQSLVAAASGGRYRQLQPIREYGLRRLADSGEEPRIRAAHCAYFRQMAEAAATSWFSPDEVRWLNQIRSDLHNFRAAVNHCATAPETVPVGLEIQFNLTRARAWFFFGMLNDGNELLHRMLTLADLPVGPERIGVTALLGFNLLCRGDQAGATKCLQLCRELARQAGGHEVPPLTFFAGSHALFADESEQAVPLLKQACAQFAAAGPGFRGEHAMAELLAAIAGGLVGTPADAQLADQNLVNAEASGAEWAISWALWAKGLTPLVHGDPRTAFGYMREALSRQITLREKWGTLWSVEGMSWAMASLITLLQLDDTAARQAVELQGGAEQLQKDSGITIGGLAPMRRLRDQARKSMLALLDEADYAAAYERGAALARGNSEDFLAHALKLGVPTTESSIDGLSKRQLEVALLIADGHTTKEIAAKLYLSTRTIEGVIQSLFAKLGVTRRAAVAAWVTAQRSHGSHQRT</sequence>
<dbReference type="InterPro" id="IPR016032">
    <property type="entry name" value="Sig_transdc_resp-reg_C-effctor"/>
</dbReference>
<dbReference type="InterPro" id="IPR000792">
    <property type="entry name" value="Tscrpt_reg_LuxR_C"/>
</dbReference>